<accession>A0A5D4ME98</accession>
<comment type="caution">
    <text evidence="1">The sequence shown here is derived from an EMBL/GenBank/DDBJ whole genome shotgun (WGS) entry which is preliminary data.</text>
</comment>
<name>A0A5D4ME98_9BACI</name>
<dbReference type="Proteomes" id="UP000325182">
    <property type="component" value="Unassembled WGS sequence"/>
</dbReference>
<proteinExistence type="predicted"/>
<sequence>MFRREKRRSSLLFSSGYLTPRGWALELDDTKVEAPWSTPTGKEMLESHPKTMSIGFHSKCVTPRGVR</sequence>
<reference evidence="1 2" key="1">
    <citation type="submission" date="2019-08" db="EMBL/GenBank/DDBJ databases">
        <title>Bacillus genomes from the desert of Cuatro Cienegas, Coahuila.</title>
        <authorList>
            <person name="Olmedo-Alvarez G."/>
        </authorList>
    </citation>
    <scope>NUCLEOTIDE SEQUENCE [LARGE SCALE GENOMIC DNA]</scope>
    <source>
        <strain evidence="1 2">CH128b_4D</strain>
    </source>
</reference>
<protein>
    <submittedName>
        <fullName evidence="1">Uncharacterized protein</fullName>
    </submittedName>
</protein>
<dbReference type="EMBL" id="VTEG01000004">
    <property type="protein sequence ID" value="TYR99971.1"/>
    <property type="molecule type" value="Genomic_DNA"/>
</dbReference>
<evidence type="ECO:0000313" key="1">
    <source>
        <dbReference type="EMBL" id="TYR99971.1"/>
    </source>
</evidence>
<dbReference type="AlphaFoldDB" id="A0A5D4ME98"/>
<gene>
    <name evidence="1" type="ORF">FZC84_09200</name>
</gene>
<organism evidence="1 2">
    <name type="scientific">Rossellomorea vietnamensis</name>
    <dbReference type="NCBI Taxonomy" id="218284"/>
    <lineage>
        <taxon>Bacteria</taxon>
        <taxon>Bacillati</taxon>
        <taxon>Bacillota</taxon>
        <taxon>Bacilli</taxon>
        <taxon>Bacillales</taxon>
        <taxon>Bacillaceae</taxon>
        <taxon>Rossellomorea</taxon>
    </lineage>
</organism>
<evidence type="ECO:0000313" key="2">
    <source>
        <dbReference type="Proteomes" id="UP000325182"/>
    </source>
</evidence>